<dbReference type="EMBL" id="ACEQ02000005">
    <property type="protein sequence ID" value="EEZ76381.1"/>
    <property type="molecule type" value="Genomic_DNA"/>
</dbReference>
<dbReference type="Proteomes" id="UP000003843">
    <property type="component" value="Unassembled WGS sequence"/>
</dbReference>
<dbReference type="AlphaFoldDB" id="D0W7J6"/>
<organism evidence="1 2">
    <name type="scientific">Neisseria lactamica ATCC 23970</name>
    <dbReference type="NCBI Taxonomy" id="546265"/>
    <lineage>
        <taxon>Bacteria</taxon>
        <taxon>Pseudomonadati</taxon>
        <taxon>Pseudomonadota</taxon>
        <taxon>Betaproteobacteria</taxon>
        <taxon>Neisseriales</taxon>
        <taxon>Neisseriaceae</taxon>
        <taxon>Neisseria</taxon>
    </lineage>
</organism>
<dbReference type="RefSeq" id="WP_003707709.1">
    <property type="nucleotide sequence ID" value="NZ_KN046803.1"/>
</dbReference>
<proteinExistence type="predicted"/>
<name>D0W7J6_NEILA</name>
<gene>
    <name evidence="1" type="ORF">NEILACOT_03496</name>
</gene>
<protein>
    <submittedName>
        <fullName evidence="1">Uncharacterized protein</fullName>
    </submittedName>
</protein>
<reference evidence="1 2" key="1">
    <citation type="submission" date="2009-10" db="EMBL/GenBank/DDBJ databases">
        <authorList>
            <person name="Weinstock G."/>
            <person name="Sodergren E."/>
            <person name="Clifton S."/>
            <person name="Fulton L."/>
            <person name="Fulton B."/>
            <person name="Courtney L."/>
            <person name="Fronick C."/>
            <person name="Harrison M."/>
            <person name="Strong C."/>
            <person name="Farmer C."/>
            <person name="Delahaunty K."/>
            <person name="Markovic C."/>
            <person name="Hall O."/>
            <person name="Minx P."/>
            <person name="Tomlinson C."/>
            <person name="Mitreva M."/>
            <person name="Nelson J."/>
            <person name="Hou S."/>
            <person name="Wollam A."/>
            <person name="Pepin K.H."/>
            <person name="Johnson M."/>
            <person name="Bhonagiri V."/>
            <person name="Nash W.E."/>
            <person name="Warren W."/>
            <person name="Chinwalla A."/>
            <person name="Mardis E.R."/>
            <person name="Wilson R.K."/>
        </authorList>
    </citation>
    <scope>NUCLEOTIDE SEQUENCE [LARGE SCALE GENOMIC DNA]</scope>
    <source>
        <strain evidence="1 2">ATCC 23970</strain>
    </source>
</reference>
<accession>D0W7J6</accession>
<comment type="caution">
    <text evidence="1">The sequence shown here is derived from an EMBL/GenBank/DDBJ whole genome shotgun (WGS) entry which is preliminary data.</text>
</comment>
<evidence type="ECO:0000313" key="2">
    <source>
        <dbReference type="Proteomes" id="UP000003843"/>
    </source>
</evidence>
<evidence type="ECO:0000313" key="1">
    <source>
        <dbReference type="EMBL" id="EEZ76381.1"/>
    </source>
</evidence>
<sequence>MPSEDSDGIYFIPHPSSRFSQSNLKTASRFELIKTYCILLKGYRKTTL</sequence>